<dbReference type="Pfam" id="PF00271">
    <property type="entry name" value="Helicase_C"/>
    <property type="match status" value="1"/>
</dbReference>
<evidence type="ECO:0000259" key="2">
    <source>
        <dbReference type="PROSITE" id="PS51194"/>
    </source>
</evidence>
<dbReference type="CDD" id="cd18032">
    <property type="entry name" value="DEXHc_RE_I_III_res"/>
    <property type="match status" value="1"/>
</dbReference>
<dbReference type="InterPro" id="IPR006935">
    <property type="entry name" value="Helicase/UvrB_N"/>
</dbReference>
<evidence type="ECO:0000313" key="3">
    <source>
        <dbReference type="EMBL" id="MBE3637639.1"/>
    </source>
</evidence>
<dbReference type="EMBL" id="JACVXA010000010">
    <property type="protein sequence ID" value="MBE3637639.1"/>
    <property type="molecule type" value="Genomic_DNA"/>
</dbReference>
<keyword evidence="4" id="KW-1185">Reference proteome</keyword>
<dbReference type="GO" id="GO:0016887">
    <property type="term" value="F:ATP hydrolysis activity"/>
    <property type="evidence" value="ECO:0007669"/>
    <property type="project" value="TreeGrafter"/>
</dbReference>
<dbReference type="Gene3D" id="3.30.870.10">
    <property type="entry name" value="Endonuclease Chain A"/>
    <property type="match status" value="1"/>
</dbReference>
<dbReference type="Gene3D" id="3.40.50.300">
    <property type="entry name" value="P-loop containing nucleotide triphosphate hydrolases"/>
    <property type="match status" value="2"/>
</dbReference>
<dbReference type="SUPFAM" id="SSF52540">
    <property type="entry name" value="P-loop containing nucleoside triphosphate hydrolases"/>
    <property type="match status" value="1"/>
</dbReference>
<dbReference type="RefSeq" id="WP_193180483.1">
    <property type="nucleotide sequence ID" value="NZ_JACVXA010000010.1"/>
</dbReference>
<dbReference type="PANTHER" id="PTHR47962:SF4">
    <property type="entry name" value="HELICASE"/>
    <property type="match status" value="1"/>
</dbReference>
<dbReference type="InterPro" id="IPR027417">
    <property type="entry name" value="P-loop_NTPase"/>
</dbReference>
<sequence length="950" mass="102855">MTTDCPLCHAPGALIAAARHVPDWTSLTAAEQFALLARIGEALSAGACGVAASSEHGHFHLRPLEAAPPPARLTTGGADPLLPLLTRDIDAAARVDLAVAFAMRSGVALLRPWFEDLLARGGRLRVVVGDYMDVTEPAALRLLLDLDGAELHLHETGTGSFHPKAWLFRAADRSGAALVGSSNLSQTALTTGVEWNLHSEGAADQVEAAFEALLADPRTHPLCEARIAAYAGRRCAAPLSAAARQIMDSEPPAPPPGPHAIQQAALAALAAARRDGALRGLVVMATGLGKTWLAAFDSAPFARVLFVAHRDEILTQAMAAFRRIRPEARFGRFDGREKDEGAEILFASIATIGRAGHLRRFAPDAFDYIVVDEFHHAAAASYRKLLEHFTPRFLLGLTATPDRSDGADLAALCDDRELFRCDLFQGIEAGLLSPFRYLGVPDNVDYAQIPWRSSQFDPEALEAALATEARALNALEQFRLHAAGPAIGFCCSTRHADFMAAFFRDRGLRAVAVHSGPGAAPRASSLQQLGRGEIDILFAVDMFNEGVDVPEIGTVMMLRPTESVILWLQQLGRGLRRVEGKLLRVIDYIGNHRIFLTKLRALLQAGPGDGSLAMRLEAALAGAAGLPAGCSVTYDLEVVAMLRDMLRPKSGAADLEAQYRDFRLRHGERPRAAELARMGFDPSRTGHGTWFDFVRDMGDLPDPRVLDSHGALLRQLERAADLGMADLRALSAMVAGGIARGEGLRPWATSPLFVEAAGGLRLRRPDPGGMLPAMVEELCAWREAQPAQAREAAAPPAAWQAGPALWREYMREEIPPLFGAVFSPGNWNSGIVRLDRQLILLTTLAKANMTAGGHYDDGFISPMRMRWQSQTRTRRDSRTGRMLNGSDPESRIHLFVRNGKLRGTRAAPFLYCGVPVFEDWQGETPITVTWRLPEAVPEHLRASLGIAPPG</sequence>
<dbReference type="SMART" id="SM00490">
    <property type="entry name" value="HELICc"/>
    <property type="match status" value="1"/>
</dbReference>
<feature type="domain" description="Helicase ATP-binding" evidence="1">
    <location>
        <begin position="271"/>
        <end position="419"/>
    </location>
</feature>
<dbReference type="SUPFAM" id="SSF56024">
    <property type="entry name" value="Phospholipase D/nuclease"/>
    <property type="match status" value="1"/>
</dbReference>
<dbReference type="GO" id="GO:0005524">
    <property type="term" value="F:ATP binding"/>
    <property type="evidence" value="ECO:0007669"/>
    <property type="project" value="InterPro"/>
</dbReference>
<dbReference type="Proteomes" id="UP000609121">
    <property type="component" value="Unassembled WGS sequence"/>
</dbReference>
<dbReference type="InterPro" id="IPR001650">
    <property type="entry name" value="Helicase_C-like"/>
</dbReference>
<evidence type="ECO:0000259" key="1">
    <source>
        <dbReference type="PROSITE" id="PS51192"/>
    </source>
</evidence>
<dbReference type="InterPro" id="IPR021835">
    <property type="entry name" value="DUF3427"/>
</dbReference>
<dbReference type="PROSITE" id="PS51194">
    <property type="entry name" value="HELICASE_CTER"/>
    <property type="match status" value="1"/>
</dbReference>
<comment type="caution">
    <text evidence="3">The sequence shown here is derived from an EMBL/GenBank/DDBJ whole genome shotgun (WGS) entry which is preliminary data.</text>
</comment>
<protein>
    <submittedName>
        <fullName evidence="3">DUF3427 domain-containing protein</fullName>
    </submittedName>
</protein>
<evidence type="ECO:0000313" key="4">
    <source>
        <dbReference type="Proteomes" id="UP000609121"/>
    </source>
</evidence>
<dbReference type="PANTHER" id="PTHR47962">
    <property type="entry name" value="ATP-DEPENDENT HELICASE LHR-RELATED-RELATED"/>
    <property type="match status" value="1"/>
</dbReference>
<dbReference type="AlphaFoldDB" id="A0A8J6YWN9"/>
<proteinExistence type="predicted"/>
<dbReference type="InterPro" id="IPR014001">
    <property type="entry name" value="Helicase_ATP-bd"/>
</dbReference>
<name>A0A8J6YWN9_9RHOB</name>
<reference evidence="3" key="1">
    <citation type="submission" date="2020-09" db="EMBL/GenBank/DDBJ databases">
        <title>A novel bacterium of genus Mangrovicoccus, isolated from South China Sea.</title>
        <authorList>
            <person name="Huang H."/>
            <person name="Mo K."/>
            <person name="Hu Y."/>
        </authorList>
    </citation>
    <scope>NUCLEOTIDE SEQUENCE</scope>
    <source>
        <strain evidence="3">HB182678</strain>
    </source>
</reference>
<dbReference type="PROSITE" id="PS51192">
    <property type="entry name" value="HELICASE_ATP_BIND_1"/>
    <property type="match status" value="1"/>
</dbReference>
<dbReference type="Pfam" id="PF11907">
    <property type="entry name" value="DUF3427"/>
    <property type="match status" value="1"/>
</dbReference>
<dbReference type="GO" id="GO:0003677">
    <property type="term" value="F:DNA binding"/>
    <property type="evidence" value="ECO:0007669"/>
    <property type="project" value="InterPro"/>
</dbReference>
<dbReference type="CDD" id="cd18799">
    <property type="entry name" value="SF2_C_EcoAI-like"/>
    <property type="match status" value="1"/>
</dbReference>
<accession>A0A8J6YWN9</accession>
<dbReference type="InterPro" id="IPR052511">
    <property type="entry name" value="ATP-dep_Helicase"/>
</dbReference>
<gene>
    <name evidence="3" type="ORF">ICN82_05390</name>
</gene>
<dbReference type="Pfam" id="PF04851">
    <property type="entry name" value="ResIII"/>
    <property type="match status" value="1"/>
</dbReference>
<dbReference type="SMART" id="SM00487">
    <property type="entry name" value="DEXDc"/>
    <property type="match status" value="1"/>
</dbReference>
<feature type="domain" description="Helicase C-terminal" evidence="2">
    <location>
        <begin position="474"/>
        <end position="620"/>
    </location>
</feature>
<organism evidence="3 4">
    <name type="scientific">Mangrovicoccus algicola</name>
    <dbReference type="NCBI Taxonomy" id="2771008"/>
    <lineage>
        <taxon>Bacteria</taxon>
        <taxon>Pseudomonadati</taxon>
        <taxon>Pseudomonadota</taxon>
        <taxon>Alphaproteobacteria</taxon>
        <taxon>Rhodobacterales</taxon>
        <taxon>Paracoccaceae</taxon>
        <taxon>Mangrovicoccus</taxon>
    </lineage>
</organism>